<name>A0A191ZYB0_9RALS</name>
<dbReference type="GeneID" id="61526663"/>
<gene>
    <name evidence="1" type="ORF">A9Y76_11595</name>
</gene>
<sequence length="68" mass="7945">MNKARIEHYLTEIQSWEVSPPSIGEAQKATKGLMSELFPNLRRDHLNWLAGNFMATHYKENEDDNNQQ</sequence>
<dbReference type="AlphaFoldDB" id="A0A191ZYB0"/>
<evidence type="ECO:0000313" key="2">
    <source>
        <dbReference type="Proteomes" id="UP000078572"/>
    </source>
</evidence>
<dbReference type="Proteomes" id="UP000078572">
    <property type="component" value="Chromosome 1"/>
</dbReference>
<organism evidence="1 2">
    <name type="scientific">Ralstonia insidiosa</name>
    <dbReference type="NCBI Taxonomy" id="190721"/>
    <lineage>
        <taxon>Bacteria</taxon>
        <taxon>Pseudomonadati</taxon>
        <taxon>Pseudomonadota</taxon>
        <taxon>Betaproteobacteria</taxon>
        <taxon>Burkholderiales</taxon>
        <taxon>Burkholderiaceae</taxon>
        <taxon>Ralstonia</taxon>
    </lineage>
</organism>
<protein>
    <submittedName>
        <fullName evidence="1">Uncharacterized protein</fullName>
    </submittedName>
</protein>
<evidence type="ECO:0000313" key="1">
    <source>
        <dbReference type="EMBL" id="ANJ73073.1"/>
    </source>
</evidence>
<dbReference type="EMBL" id="CP016022">
    <property type="protein sequence ID" value="ANJ73073.1"/>
    <property type="molecule type" value="Genomic_DNA"/>
</dbReference>
<dbReference type="OrthoDB" id="9860593at2"/>
<keyword evidence="2" id="KW-1185">Reference proteome</keyword>
<accession>A0A191ZYB0</accession>
<proteinExistence type="predicted"/>
<dbReference type="RefSeq" id="WP_064804198.1">
    <property type="nucleotide sequence ID" value="NZ_CP016022.1"/>
</dbReference>
<reference evidence="2" key="1">
    <citation type="submission" date="2016-06" db="EMBL/GenBank/DDBJ databases">
        <authorList>
            <person name="Xu Y."/>
            <person name="Nagy A."/>
            <person name="Yan X."/>
            <person name="Kim S.W."/>
            <person name="Haley B."/>
            <person name="Liu N.T."/>
            <person name="Nou X."/>
        </authorList>
    </citation>
    <scope>NUCLEOTIDE SEQUENCE [LARGE SCALE GENOMIC DNA]</scope>
    <source>
        <strain evidence="2">ATCC 49129</strain>
    </source>
</reference>